<evidence type="ECO:0000313" key="4">
    <source>
        <dbReference type="Proteomes" id="UP000198802"/>
    </source>
</evidence>
<feature type="chain" id="PRO_5006626428" evidence="1">
    <location>
        <begin position="26"/>
        <end position="439"/>
    </location>
</feature>
<dbReference type="EMBL" id="FAOZ01000017">
    <property type="protein sequence ID" value="CUU58161.1"/>
    <property type="molecule type" value="Genomic_DNA"/>
</dbReference>
<evidence type="ECO:0000256" key="1">
    <source>
        <dbReference type="SAM" id="SignalP"/>
    </source>
</evidence>
<organism evidence="3 4">
    <name type="scientific">Parafrankia irregularis</name>
    <dbReference type="NCBI Taxonomy" id="795642"/>
    <lineage>
        <taxon>Bacteria</taxon>
        <taxon>Bacillati</taxon>
        <taxon>Actinomycetota</taxon>
        <taxon>Actinomycetes</taxon>
        <taxon>Frankiales</taxon>
        <taxon>Frankiaceae</taxon>
        <taxon>Parafrankia</taxon>
    </lineage>
</organism>
<evidence type="ECO:0000313" key="3">
    <source>
        <dbReference type="EMBL" id="CUU58161.1"/>
    </source>
</evidence>
<keyword evidence="1" id="KW-0732">Signal</keyword>
<sequence>MRMRSRKAAIVVAALGLAVAGTGLAATGAGATSVSAAPAGTCGAEQWVASWAASPTDASSFVDPSLGIIPERLTRQTLRTVITPHLSGSSARIHLSNRFGTSPLTFAHVTAARQQSGAAIGTPVEVTFGGAASVTVPAGQEIVSDPVALAVETFTPLTISMYLPATTSPPTRHWNANATSYYTRAGAGDLTIQTSDSRFTEKTLSWFYVSGLDVQASARSVVAFGDSITDGFVGGSPVSIPADKSVADKNGRYPDYLQRRVNAAGLPVSVVNAGIGSNQLLGTLISFAGPSGLSRFQADALDIPGVAGVLVLEGINDLGLGNGVTPQQITDAYTELITKAHAAGLKIWLGTITPAANAIVDGTFLAPNSENYRQQINTWVRTQTLADGVVDFDAAVRDPAKPSQLLPAYASPDNLHPSLAGYQEMAEAVSLDLLAATSC</sequence>
<gene>
    <name evidence="3" type="ORF">Ga0074812_11770</name>
</gene>
<accession>A0A0S4QRH8</accession>
<feature type="domain" description="SGNH hydrolase-type esterase" evidence="2">
    <location>
        <begin position="223"/>
        <end position="423"/>
    </location>
</feature>
<reference evidence="4" key="1">
    <citation type="submission" date="2015-11" db="EMBL/GenBank/DDBJ databases">
        <authorList>
            <person name="Varghese N."/>
        </authorList>
    </citation>
    <scope>NUCLEOTIDE SEQUENCE [LARGE SCALE GENOMIC DNA]</scope>
    <source>
        <strain evidence="4">DSM 45899</strain>
    </source>
</reference>
<protein>
    <submittedName>
        <fullName evidence="3">Lysophospholipase L1</fullName>
    </submittedName>
</protein>
<keyword evidence="4" id="KW-1185">Reference proteome</keyword>
<dbReference type="Proteomes" id="UP000198802">
    <property type="component" value="Unassembled WGS sequence"/>
</dbReference>
<dbReference type="SUPFAM" id="SSF52266">
    <property type="entry name" value="SGNH hydrolase"/>
    <property type="match status" value="1"/>
</dbReference>
<dbReference type="PANTHER" id="PTHR43784">
    <property type="entry name" value="GDSL-LIKE LIPASE/ACYLHYDROLASE, PUTATIVE (AFU_ORTHOLOGUE AFUA_2G00820)-RELATED"/>
    <property type="match status" value="1"/>
</dbReference>
<feature type="signal peptide" evidence="1">
    <location>
        <begin position="1"/>
        <end position="25"/>
    </location>
</feature>
<dbReference type="AlphaFoldDB" id="A0A0S4QRH8"/>
<dbReference type="InterPro" id="IPR053140">
    <property type="entry name" value="GDSL_Rv0518-like"/>
</dbReference>
<dbReference type="Pfam" id="PF13472">
    <property type="entry name" value="Lipase_GDSL_2"/>
    <property type="match status" value="1"/>
</dbReference>
<dbReference type="InterPro" id="IPR013830">
    <property type="entry name" value="SGNH_hydro"/>
</dbReference>
<name>A0A0S4QRH8_9ACTN</name>
<dbReference type="PANTHER" id="PTHR43784:SF2">
    <property type="entry name" value="GDSL-LIKE LIPASE_ACYLHYDROLASE, PUTATIVE (AFU_ORTHOLOGUE AFUA_2G00820)-RELATED"/>
    <property type="match status" value="1"/>
</dbReference>
<dbReference type="InterPro" id="IPR036514">
    <property type="entry name" value="SGNH_hydro_sf"/>
</dbReference>
<proteinExistence type="predicted"/>
<dbReference type="Gene3D" id="3.40.50.1110">
    <property type="entry name" value="SGNH hydrolase"/>
    <property type="match status" value="1"/>
</dbReference>
<evidence type="ECO:0000259" key="2">
    <source>
        <dbReference type="Pfam" id="PF13472"/>
    </source>
</evidence>